<dbReference type="RefSeq" id="WP_067453709.1">
    <property type="nucleotide sequence ID" value="NZ_LVVY01000071.1"/>
</dbReference>
<dbReference type="InterPro" id="IPR036291">
    <property type="entry name" value="NAD(P)-bd_dom_sf"/>
</dbReference>
<dbReference type="SUPFAM" id="SSF51735">
    <property type="entry name" value="NAD(P)-binding Rossmann-fold domains"/>
    <property type="match status" value="1"/>
</dbReference>
<dbReference type="Pfam" id="PF01370">
    <property type="entry name" value="Epimerase"/>
    <property type="match status" value="1"/>
</dbReference>
<dbReference type="Gene3D" id="3.40.50.720">
    <property type="entry name" value="NAD(P)-binding Rossmann-like Domain"/>
    <property type="match status" value="1"/>
</dbReference>
<accession>A0A178I050</accession>
<proteinExistence type="predicted"/>
<dbReference type="PANTHER" id="PTHR43574">
    <property type="entry name" value="EPIMERASE-RELATED"/>
    <property type="match status" value="1"/>
</dbReference>
<keyword evidence="4" id="KW-1185">Reference proteome</keyword>
<comment type="caution">
    <text evidence="3">The sequence shown here is derived from an EMBL/GenBank/DDBJ whole genome shotgun (WGS) entry which is preliminary data.</text>
</comment>
<evidence type="ECO:0000313" key="3">
    <source>
        <dbReference type="EMBL" id="OAM78369.1"/>
    </source>
</evidence>
<evidence type="ECO:0000256" key="1">
    <source>
        <dbReference type="ARBA" id="ARBA00023027"/>
    </source>
</evidence>
<reference evidence="3 4" key="1">
    <citation type="submission" date="2016-03" db="EMBL/GenBank/DDBJ databases">
        <title>Genome sequencing of Devosia sp. S37.</title>
        <authorList>
            <person name="Mohd Nor M."/>
        </authorList>
    </citation>
    <scope>NUCLEOTIDE SEQUENCE [LARGE SCALE GENOMIC DNA]</scope>
    <source>
        <strain evidence="3 4">S37</strain>
    </source>
</reference>
<organism evidence="3 4">
    <name type="scientific">Devosia elaeis</name>
    <dbReference type="NCBI Taxonomy" id="1770058"/>
    <lineage>
        <taxon>Bacteria</taxon>
        <taxon>Pseudomonadati</taxon>
        <taxon>Pseudomonadota</taxon>
        <taxon>Alphaproteobacteria</taxon>
        <taxon>Hyphomicrobiales</taxon>
        <taxon>Devosiaceae</taxon>
        <taxon>Devosia</taxon>
    </lineage>
</organism>
<dbReference type="Proteomes" id="UP000078389">
    <property type="component" value="Unassembled WGS sequence"/>
</dbReference>
<evidence type="ECO:0000259" key="2">
    <source>
        <dbReference type="Pfam" id="PF01370"/>
    </source>
</evidence>
<dbReference type="STRING" id="1770058.A3840_06560"/>
<dbReference type="EMBL" id="LVVY01000071">
    <property type="protein sequence ID" value="OAM78369.1"/>
    <property type="molecule type" value="Genomic_DNA"/>
</dbReference>
<protein>
    <submittedName>
        <fullName evidence="3">NAD(P)-dependent oxidoreductase</fullName>
    </submittedName>
</protein>
<evidence type="ECO:0000313" key="4">
    <source>
        <dbReference type="Proteomes" id="UP000078389"/>
    </source>
</evidence>
<feature type="domain" description="NAD-dependent epimerase/dehydratase" evidence="2">
    <location>
        <begin position="100"/>
        <end position="212"/>
    </location>
</feature>
<dbReference type="InterPro" id="IPR001509">
    <property type="entry name" value="Epimerase_deHydtase"/>
</dbReference>
<gene>
    <name evidence="3" type="ORF">A3840_06560</name>
</gene>
<keyword evidence="1" id="KW-0520">NAD</keyword>
<dbReference type="AlphaFoldDB" id="A0A178I050"/>
<sequence length="290" mass="31610">MNAFFFGLGFSAQSAVRFMRESGDFGAISGTVRHAEKANRLADCYHLVPLFDGTAPGAAVGPALRSGITHVVLSIAPDADGDPVLRHHRADLDAAEDLQWLCYYSTVGVYGDFGGAWIDESAPLVPRNMRSDYRVLAEQQWRDYAAARGVPLAILRLAGIYGPGRSGFDKLREGTARRIVKPGQVFNRIHVEDIARVTALAARQRLAGTFNLADDEPAPPQDVIAHAAGLIGMDAPPDLPFETAEMTPMQKSFYRDNKRVSNKAIKAALGIELLYPTYRQGLAQVLESEQ</sequence>
<dbReference type="OrthoDB" id="9808276at2"/>
<name>A0A178I050_9HYPH</name>